<evidence type="ECO:0000313" key="1">
    <source>
        <dbReference type="EMBL" id="BAX96476.1"/>
    </source>
</evidence>
<dbReference type="KEGG" id="mste:MSTE_01146"/>
<dbReference type="InterPro" id="IPR013207">
    <property type="entry name" value="LGFP"/>
</dbReference>
<organism evidence="1 2">
    <name type="scientific">[Mycobacterium] stephanolepidis</name>
    <dbReference type="NCBI Taxonomy" id="1520670"/>
    <lineage>
        <taxon>Bacteria</taxon>
        <taxon>Bacillati</taxon>
        <taxon>Actinomycetota</taxon>
        <taxon>Actinomycetes</taxon>
        <taxon>Mycobacteriales</taxon>
        <taxon>Mycobacteriaceae</taxon>
        <taxon>Mycobacteroides</taxon>
    </lineage>
</organism>
<reference evidence="1 2" key="2">
    <citation type="journal article" date="2017" name="Int. J. Syst. Evol. Microbiol.">
        <title>Mycobacterium stephanolepidis sp. nov., a rapidly growing species related to Mycobacterium chelonae, isolated from marine teleost fish, Stephanolepis cirrhifer.</title>
        <authorList>
            <person name="Fukano H."/>
            <person name="Wada S."/>
            <person name="Kurata O."/>
            <person name="Katayama K."/>
            <person name="Fujiwara N."/>
            <person name="Hoshino Y."/>
        </authorList>
    </citation>
    <scope>NUCLEOTIDE SEQUENCE [LARGE SCALE GENOMIC DNA]</scope>
    <source>
        <strain evidence="1 2">NJB0901</strain>
    </source>
</reference>
<evidence type="ECO:0000313" key="2">
    <source>
        <dbReference type="Proteomes" id="UP000217954"/>
    </source>
</evidence>
<dbReference type="EMBL" id="AP018165">
    <property type="protein sequence ID" value="BAX96476.1"/>
    <property type="molecule type" value="Genomic_DNA"/>
</dbReference>
<dbReference type="Pfam" id="PF08310">
    <property type="entry name" value="LGFP"/>
    <property type="match status" value="1"/>
</dbReference>
<accession>A0A1Z4EU34</accession>
<gene>
    <name evidence="1" type="ORF">MSTE_01146</name>
</gene>
<dbReference type="AlphaFoldDB" id="A0A1Z4EU34"/>
<name>A0A1Z4EU34_9MYCO</name>
<sequence length="222" mass="22161">MNIEKLTYWPGLHCYVRFMDTNLMKRAAGAVSIVAMSAAVVVACSQDDKNAAKESLSSATSAASSAISAGGSAASSAASSASSAVSSVIAGAPSTVNVPGVGDVTLEPPVAEAYTKAGGEAKLGLPTGQPEKVGDGTVQAFAKGTIFSSPSTGAHLVQGEILKVYTEQGGAGGTLGFPTADETETAGGPDVAKGGWIGEFQKGTITWLNQGDGTFKETVTPK</sequence>
<protein>
    <recommendedName>
        <fullName evidence="3">Protein PS1</fullName>
    </recommendedName>
</protein>
<dbReference type="Proteomes" id="UP000217954">
    <property type="component" value="Chromosome"/>
</dbReference>
<reference evidence="2" key="1">
    <citation type="journal article" date="2017" name="Genome Announc.">
        <title>Complete Genome Sequence of Mycobacterium stephanolepidis.</title>
        <authorList>
            <person name="Fukano H."/>
            <person name="Yoshida M."/>
            <person name="Katayama Y."/>
            <person name="Omatsu T."/>
            <person name="Mizutani T."/>
            <person name="Kurata O."/>
            <person name="Wada S."/>
            <person name="Hoshino Y."/>
        </authorList>
    </citation>
    <scope>NUCLEOTIDE SEQUENCE [LARGE SCALE GENOMIC DNA]</scope>
    <source>
        <strain evidence="2">NJB0901</strain>
    </source>
</reference>
<keyword evidence="2" id="KW-1185">Reference proteome</keyword>
<proteinExistence type="predicted"/>
<evidence type="ECO:0008006" key="3">
    <source>
        <dbReference type="Google" id="ProtNLM"/>
    </source>
</evidence>